<feature type="region of interest" description="Disordered" evidence="1">
    <location>
        <begin position="609"/>
        <end position="631"/>
    </location>
</feature>
<evidence type="ECO:0000313" key="5">
    <source>
        <dbReference type="Proteomes" id="UP000463138"/>
    </source>
</evidence>
<organism evidence="4 5">
    <name type="scientific">Halopseudomonas laoshanensis</name>
    <dbReference type="NCBI Taxonomy" id="2268758"/>
    <lineage>
        <taxon>Bacteria</taxon>
        <taxon>Pseudomonadati</taxon>
        <taxon>Pseudomonadota</taxon>
        <taxon>Gammaproteobacteria</taxon>
        <taxon>Pseudomonadales</taxon>
        <taxon>Pseudomonadaceae</taxon>
        <taxon>Halopseudomonas</taxon>
    </lineage>
</organism>
<dbReference type="AlphaFoldDB" id="A0A7V7KUS7"/>
<comment type="caution">
    <text evidence="4">The sequence shown here is derived from an EMBL/GenBank/DDBJ whole genome shotgun (WGS) entry which is preliminary data.</text>
</comment>
<protein>
    <recommendedName>
        <fullName evidence="3">Toxin VasX N-terminal region domain-containing protein</fullName>
    </recommendedName>
</protein>
<accession>A0A7V7KUS7</accession>
<dbReference type="Pfam" id="PF20249">
    <property type="entry name" value="VasX_N"/>
    <property type="match status" value="1"/>
</dbReference>
<evidence type="ECO:0000259" key="3">
    <source>
        <dbReference type="Pfam" id="PF20249"/>
    </source>
</evidence>
<feature type="transmembrane region" description="Helical" evidence="2">
    <location>
        <begin position="835"/>
        <end position="855"/>
    </location>
</feature>
<name>A0A7V7KUS7_9GAMM</name>
<reference evidence="4 5" key="1">
    <citation type="submission" date="2018-07" db="EMBL/GenBank/DDBJ databases">
        <title>Pseudomonas laoshanensis sp. nov., isolated from soil.</title>
        <authorList>
            <person name="Sun J."/>
            <person name="Yu L."/>
            <person name="Wang M."/>
            <person name="Zhang C."/>
        </authorList>
    </citation>
    <scope>NUCLEOTIDE SEQUENCE [LARGE SCALE GENOMIC DNA]</scope>
    <source>
        <strain evidence="4 5">Y22</strain>
    </source>
</reference>
<proteinExistence type="predicted"/>
<keyword evidence="5" id="KW-1185">Reference proteome</keyword>
<keyword evidence="2" id="KW-0812">Transmembrane</keyword>
<feature type="transmembrane region" description="Helical" evidence="2">
    <location>
        <begin position="880"/>
        <end position="902"/>
    </location>
</feature>
<evidence type="ECO:0000256" key="2">
    <source>
        <dbReference type="SAM" id="Phobius"/>
    </source>
</evidence>
<keyword evidence="2" id="KW-0472">Membrane</keyword>
<evidence type="ECO:0000256" key="1">
    <source>
        <dbReference type="SAM" id="MobiDB-lite"/>
    </source>
</evidence>
<keyword evidence="2" id="KW-1133">Transmembrane helix</keyword>
<dbReference type="EMBL" id="QOVF01000009">
    <property type="protein sequence ID" value="KAA0690870.1"/>
    <property type="molecule type" value="Genomic_DNA"/>
</dbReference>
<dbReference type="CDD" id="cd20708">
    <property type="entry name" value="MIX_IV"/>
    <property type="match status" value="1"/>
</dbReference>
<dbReference type="Proteomes" id="UP000463138">
    <property type="component" value="Unassembled WGS sequence"/>
</dbReference>
<sequence>MGVRQLRDGFLYVIEEQTGYLHEYEIAGGNLNKLLWQGAEVSSNTRTTSVGPAKLVFPRRSTLHVAYSEVQWTAAKCSQVLGSGEERRHFMQQVNPGSANPATGGTHLMTWLQTERWLAEVAENHQEVEPPELPEGADPDENLPYLWETPSLFKETSIDALKGQVLADYKDDSLCLVIRDDIGVMRDLANFQDNVVGWIDDWAEGGEQPAANERDYMLACYIESLSLMTPQALDQIGEFAEQPDIQALFEDLEKLPEPQQGQTRQSLIDWLNVGSNQGHLPRIDDSSLPTELRRRIDAIYSQLNSSNGIRIVAQAEAAVEDYYFNQCMANADPAFVERHRPAIIRVKRDHNKRVKGILTGVDLGQRGINDLIDRPAMDAALKRDRANLKRWNELLDAITADRLQMVTNNRFHLAAWYYDSTEAQQIGLAFSAQYGCLKDICRSDHAVEAIHDWLEQQPDHDRPLFFTLPLAAQIDLSAKLATLNDAAYKLVTLTPEWVNRLRDIERPFLPALDELPESSRVLGQSAHQALSPALAHGFSRALSQALQATRLDQIPSMEELFSGLSTPNVRRMFDAARIEGVTFTVGDVDDLAALRQEISDVFEAQAEQTRLRKRHSNAKTNSGHKSPAAQQALAEFQEARNLHRAAENRLFERLSPISRVSDSGIRLSAASAAYPGLSLVFPDAQHRVATGMWRNVKMGYLQAPAVGMLGDGAGLLIAIVQAVNLVNVLRETVAQNANTRDWSDFTEALFATAASGFMAVQAITDTALKARSTSLLSSLKNYAVKDVHVLMGKLHVRLGLAGYGAMFVVALYSAGQHRANWTAAVRSGNSAAQNGAITAMIGAVGMAGASGYGLVHTTHAGISVFRGSSWAVAGPRLSTVFFRVNLAGALFTVLELGGTWWYNRHNLSHHDAWLHATPWSRDADKRGNLSLTDYQDQLQSILHVPVAELRHTRQGNWISGMLGAYQGVEVDIQLPGLSRSALLAPVGTPAPVQLSLAGYQIRKEGRRNVERWQPISEDLNVNTEMNSTGPLQLRISSPAFPESSAKLDLLLVLSIETLDSEGRYKSQEHSIRLRTQSEGLYPATEQHISGAPAPRIILDPHFLTQQASNDQA</sequence>
<dbReference type="InterPro" id="IPR046864">
    <property type="entry name" value="VasX_N"/>
</dbReference>
<evidence type="ECO:0000313" key="4">
    <source>
        <dbReference type="EMBL" id="KAA0690870.1"/>
    </source>
</evidence>
<gene>
    <name evidence="4" type="ORF">DT594_17795</name>
</gene>
<feature type="transmembrane region" description="Helical" evidence="2">
    <location>
        <begin position="794"/>
        <end position="814"/>
    </location>
</feature>
<feature type="domain" description="Toxin VasX N-terminal region" evidence="3">
    <location>
        <begin position="1"/>
        <end position="100"/>
    </location>
</feature>